<dbReference type="Proteomes" id="UP000078272">
    <property type="component" value="Unassembled WGS sequence"/>
</dbReference>
<gene>
    <name evidence="1" type="ORF">NS226_08585</name>
</gene>
<name>A0A175R9J9_9HYPH</name>
<dbReference type="PANTHER" id="PTHR30255:SF2">
    <property type="entry name" value="SINGLE-STRANDED-DNA-SPECIFIC EXONUCLEASE RECJ"/>
    <property type="match status" value="1"/>
</dbReference>
<dbReference type="PATRIC" id="fig|401562.3.peg.1091"/>
<dbReference type="RefSeq" id="WP_058634641.1">
    <property type="nucleotide sequence ID" value="NZ_LDPZ01000017.1"/>
</dbReference>
<protein>
    <submittedName>
        <fullName evidence="1">Phosphoesterase</fullName>
    </submittedName>
</protein>
<dbReference type="Gene3D" id="3.90.1640.30">
    <property type="match status" value="1"/>
</dbReference>
<evidence type="ECO:0000313" key="1">
    <source>
        <dbReference type="EMBL" id="KTQ96096.1"/>
    </source>
</evidence>
<dbReference type="EMBL" id="LDPZ01000017">
    <property type="protein sequence ID" value="KTQ96096.1"/>
    <property type="molecule type" value="Genomic_DNA"/>
</dbReference>
<dbReference type="InterPro" id="IPR038763">
    <property type="entry name" value="DHH_sf"/>
</dbReference>
<dbReference type="SUPFAM" id="SSF64182">
    <property type="entry name" value="DHH phosphoesterases"/>
    <property type="match status" value="1"/>
</dbReference>
<accession>A0A175R9J9</accession>
<dbReference type="PANTHER" id="PTHR30255">
    <property type="entry name" value="SINGLE-STRANDED-DNA-SPECIFIC EXONUCLEASE RECJ"/>
    <property type="match status" value="1"/>
</dbReference>
<reference evidence="1 2" key="1">
    <citation type="journal article" date="2016" name="Front. Microbiol.">
        <title>Genomic Resource of Rice Seed Associated Bacteria.</title>
        <authorList>
            <person name="Midha S."/>
            <person name="Bansal K."/>
            <person name="Sharma S."/>
            <person name="Kumar N."/>
            <person name="Patil P.P."/>
            <person name="Chaudhry V."/>
            <person name="Patil P.B."/>
        </authorList>
    </citation>
    <scope>NUCLEOTIDE SEQUENCE [LARGE SCALE GENOMIC DNA]</scope>
    <source>
        <strain evidence="1 2">NS226</strain>
    </source>
</reference>
<dbReference type="AlphaFoldDB" id="A0A175R9J9"/>
<organism evidence="1 2">
    <name type="scientific">Aureimonas ureilytica</name>
    <dbReference type="NCBI Taxonomy" id="401562"/>
    <lineage>
        <taxon>Bacteria</taxon>
        <taxon>Pseudomonadati</taxon>
        <taxon>Pseudomonadota</taxon>
        <taxon>Alphaproteobacteria</taxon>
        <taxon>Hyphomicrobiales</taxon>
        <taxon>Aurantimonadaceae</taxon>
        <taxon>Aureimonas</taxon>
    </lineage>
</organism>
<evidence type="ECO:0000313" key="2">
    <source>
        <dbReference type="Proteomes" id="UP000078272"/>
    </source>
</evidence>
<comment type="caution">
    <text evidence="1">The sequence shown here is derived from an EMBL/GenBank/DDBJ whole genome shotgun (WGS) entry which is preliminary data.</text>
</comment>
<proteinExistence type="predicted"/>
<dbReference type="STRING" id="401562.NS365_09320"/>
<dbReference type="OrthoDB" id="868021at2"/>
<dbReference type="InterPro" id="IPR051673">
    <property type="entry name" value="SSDNA_exonuclease_RecJ"/>
</dbReference>
<sequence>MPLPAAFPTGLQSPDAFPAGLSALGHKPLVVCHNDADGLSAGAILLHALRRGGREPDVRIIGKGENAYSREFAQEIAESEAEGMIIADLGVAPALPRPDLPTILIDHHVPTGLPEGALIVSGIHDSPIPTSSLLAYRCARAAGLADGLLWLAAIGLIGDLAENDGFPEMDEARKLGITALRKAASLVNAPRRTASGDASPALDLLLKADEPKAVLSGEHEETTQLLAAKEEVKRELDEARKIGPKVVGEVALVLFSSPTQIHPLVAQAWRGRIKDRIVIAANAGYRDGYVHFAARTAADRDLLAFLAEHRPPGATEQYGNGHRLASGGALTIPDWNQFIASLGFGLETQISPEKAA</sequence>